<sequence>MIYEQKLNQDHSDLLFESEPHPGCMWGILHILNFHQWHTVKKMLTYRRHSGGRHAEGTKDMRTEMDVPDSGEAQELMHSVVDEFLSEERMSEMSPTQKKSGKARMKKLIAEAMSKHNVHKSRLLRIDSIHHIGPSHQDLPDEVRIDGESPTVDLNQDDASTPSSSTWNSVQTNLPFHKHCEVCRSISTFKSLGPNQLDELKRLLTENHMDKAEEPSLKQKALSDMELHRDVALYQTKEFLEALEIFSVKKELFLKILEDPDYALAHHFQGLWASNAKRGLTRSGTFPLANSTEEKIMKRIKLKNKQKEKEQRGKLGTDNQPLTSTNECSEDNYVKTIPLVADNNADSVDQGSTIVGETDANVDSSPGSSHELKKRGHRFKDIKQKIKHAIKESRKEAHRVSMDAILHKIPYGRRFSKNTKKEMTKQWKESAMDIDSKDSSKSSYECSSPAFTPGKGGLHRMRRTASLSESLDRYAQLFESSFNREAKQHLTDRLKLTNEDGGPPVGHAPKVLGRILSLPDLECYRSLQCEVTPVVLYSGKPTGILVKTRDNESLTYNEQNSLGKPISKEDCIQLDACSESRNQENLVEVDESRPFKRDPMELALDSNGGGIAEVGESGKSEELDTTMGECNSISQYEPGTGLANNISSKLAQPSPVSVFDFSLQEGVASSPAKFFIPEGHELKTRCIKFDEPESSCNGQDQSGLGSPSVAGRTTVLENLRIQSKNFDSDYLQVQVDGKDQDNFNYVKDVLTLSGFTGNKYLENWHSPDQPLDPSLFEEMECLSPYKAYCAEGETSISYYDHQLLFDTINEVLLEIYQRSFTYWPWPLSCNTSGRPIPFEHHVLEEVWTSISWYLSSQPEEDPSLDYVVARDLSKVDGWMNLQVDSECVGLELEELILNDLLEEVIYS</sequence>
<feature type="compositionally biased region" description="Basic and acidic residues" evidence="1">
    <location>
        <begin position="305"/>
        <end position="315"/>
    </location>
</feature>
<dbReference type="EMBL" id="MVGT01002978">
    <property type="protein sequence ID" value="OVA05912.1"/>
    <property type="molecule type" value="Genomic_DNA"/>
</dbReference>
<feature type="domain" description="DUF3741" evidence="2">
    <location>
        <begin position="219"/>
        <end position="261"/>
    </location>
</feature>
<dbReference type="Pfam" id="PF14309">
    <property type="entry name" value="DUF4378"/>
    <property type="match status" value="1"/>
</dbReference>
<dbReference type="InterPro" id="IPR044257">
    <property type="entry name" value="TRM32-like"/>
</dbReference>
<feature type="region of interest" description="Disordered" evidence="1">
    <location>
        <begin position="356"/>
        <end position="375"/>
    </location>
</feature>
<evidence type="ECO:0000313" key="4">
    <source>
        <dbReference type="EMBL" id="OVA05912.1"/>
    </source>
</evidence>
<dbReference type="PANTHER" id="PTHR47071:SF9">
    <property type="entry name" value="TRM32-LIKE PROTEIN (DUF3741)"/>
    <property type="match status" value="1"/>
</dbReference>
<reference evidence="4 5" key="1">
    <citation type="journal article" date="2017" name="Mol. Plant">
        <title>The Genome of Medicinal Plant Macleaya cordata Provides New Insights into Benzylisoquinoline Alkaloids Metabolism.</title>
        <authorList>
            <person name="Liu X."/>
            <person name="Liu Y."/>
            <person name="Huang P."/>
            <person name="Ma Y."/>
            <person name="Qing Z."/>
            <person name="Tang Q."/>
            <person name="Cao H."/>
            <person name="Cheng P."/>
            <person name="Zheng Y."/>
            <person name="Yuan Z."/>
            <person name="Zhou Y."/>
            <person name="Liu J."/>
            <person name="Tang Z."/>
            <person name="Zhuo Y."/>
            <person name="Zhang Y."/>
            <person name="Yu L."/>
            <person name="Huang J."/>
            <person name="Yang P."/>
            <person name="Peng Q."/>
            <person name="Zhang J."/>
            <person name="Jiang W."/>
            <person name="Zhang Z."/>
            <person name="Lin K."/>
            <person name="Ro D.K."/>
            <person name="Chen X."/>
            <person name="Xiong X."/>
            <person name="Shang Y."/>
            <person name="Huang S."/>
            <person name="Zeng J."/>
        </authorList>
    </citation>
    <scope>NUCLEOTIDE SEQUENCE [LARGE SCALE GENOMIC DNA]</scope>
    <source>
        <strain evidence="5">cv. BLH2017</strain>
        <tissue evidence="4">Root</tissue>
    </source>
</reference>
<feature type="compositionally biased region" description="Polar residues" evidence="1">
    <location>
        <begin position="356"/>
        <end position="368"/>
    </location>
</feature>
<dbReference type="AlphaFoldDB" id="A0A200Q644"/>
<feature type="compositionally biased region" description="Basic and acidic residues" evidence="1">
    <location>
        <begin position="138"/>
        <end position="147"/>
    </location>
</feature>
<feature type="region of interest" description="Disordered" evidence="1">
    <location>
        <begin position="424"/>
        <end position="459"/>
    </location>
</feature>
<dbReference type="STRING" id="56857.A0A200Q644"/>
<gene>
    <name evidence="4" type="ORF">BVC80_1707g2</name>
</gene>
<protein>
    <recommendedName>
        <fullName evidence="6">DUF4378 domain-containing protein</fullName>
    </recommendedName>
</protein>
<dbReference type="InterPro" id="IPR022212">
    <property type="entry name" value="DUF3741"/>
</dbReference>
<feature type="compositionally biased region" description="Polar residues" evidence="1">
    <location>
        <begin position="317"/>
        <end position="327"/>
    </location>
</feature>
<organism evidence="4 5">
    <name type="scientific">Macleaya cordata</name>
    <name type="common">Five-seeded plume-poppy</name>
    <name type="synonym">Bocconia cordata</name>
    <dbReference type="NCBI Taxonomy" id="56857"/>
    <lineage>
        <taxon>Eukaryota</taxon>
        <taxon>Viridiplantae</taxon>
        <taxon>Streptophyta</taxon>
        <taxon>Embryophyta</taxon>
        <taxon>Tracheophyta</taxon>
        <taxon>Spermatophyta</taxon>
        <taxon>Magnoliopsida</taxon>
        <taxon>Ranunculales</taxon>
        <taxon>Papaveraceae</taxon>
        <taxon>Papaveroideae</taxon>
        <taxon>Macleaya</taxon>
    </lineage>
</organism>
<dbReference type="InParanoid" id="A0A200Q644"/>
<evidence type="ECO:0000256" key="1">
    <source>
        <dbReference type="SAM" id="MobiDB-lite"/>
    </source>
</evidence>
<comment type="caution">
    <text evidence="4">The sequence shown here is derived from an EMBL/GenBank/DDBJ whole genome shotgun (WGS) entry which is preliminary data.</text>
</comment>
<evidence type="ECO:0000313" key="5">
    <source>
        <dbReference type="Proteomes" id="UP000195402"/>
    </source>
</evidence>
<accession>A0A200Q644</accession>
<dbReference type="InterPro" id="IPR025486">
    <property type="entry name" value="DUF4378"/>
</dbReference>
<feature type="compositionally biased region" description="Polar residues" evidence="1">
    <location>
        <begin position="152"/>
        <end position="168"/>
    </location>
</feature>
<evidence type="ECO:0008006" key="6">
    <source>
        <dbReference type="Google" id="ProtNLM"/>
    </source>
</evidence>
<evidence type="ECO:0000259" key="2">
    <source>
        <dbReference type="Pfam" id="PF12552"/>
    </source>
</evidence>
<dbReference type="Pfam" id="PF12552">
    <property type="entry name" value="DUF3741"/>
    <property type="match status" value="1"/>
</dbReference>
<evidence type="ECO:0000259" key="3">
    <source>
        <dbReference type="Pfam" id="PF14309"/>
    </source>
</evidence>
<proteinExistence type="predicted"/>
<dbReference type="PANTHER" id="PTHR47071">
    <property type="entry name" value="PROTEIN TRM32"/>
    <property type="match status" value="1"/>
</dbReference>
<feature type="region of interest" description="Disordered" evidence="1">
    <location>
        <begin position="133"/>
        <end position="168"/>
    </location>
</feature>
<feature type="region of interest" description="Disordered" evidence="1">
    <location>
        <begin position="302"/>
        <end position="327"/>
    </location>
</feature>
<dbReference type="Proteomes" id="UP000195402">
    <property type="component" value="Unassembled WGS sequence"/>
</dbReference>
<feature type="compositionally biased region" description="Basic and acidic residues" evidence="1">
    <location>
        <begin position="424"/>
        <end position="440"/>
    </location>
</feature>
<dbReference type="OrthoDB" id="758104at2759"/>
<keyword evidence="5" id="KW-1185">Reference proteome</keyword>
<dbReference type="FunCoup" id="A0A200Q644">
    <property type="interactions" value="265"/>
</dbReference>
<name>A0A200Q644_MACCD</name>
<feature type="domain" description="DUF4378" evidence="3">
    <location>
        <begin position="743"/>
        <end position="903"/>
    </location>
</feature>
<dbReference type="OMA" id="DAFSICE"/>